<gene>
    <name evidence="1" type="ORF">GMARGA_LOCUS18573</name>
</gene>
<reference evidence="1 2" key="1">
    <citation type="submission" date="2021-06" db="EMBL/GenBank/DDBJ databases">
        <authorList>
            <person name="Kallberg Y."/>
            <person name="Tangrot J."/>
            <person name="Rosling A."/>
        </authorList>
    </citation>
    <scope>NUCLEOTIDE SEQUENCE [LARGE SCALE GENOMIC DNA]</scope>
    <source>
        <strain evidence="1 2">120-4 pot B 10/14</strain>
    </source>
</reference>
<evidence type="ECO:0000313" key="1">
    <source>
        <dbReference type="EMBL" id="CAG8771543.1"/>
    </source>
</evidence>
<sequence length="170" mass="19488">MNLEVSEGENTANRVSLVIAKESASLEKYKEIPLDQKDDHIELTLWINKAHKYLLKQIEDANTKELLECADNYVIENCSKKMKEKCVTLDYKDDKVKAIKIKYVDTVPIAASSYILRASFLFVATEFRNRKIICTDVPIVDIRIVKDKKKIFNAISNESDNIMDIGKLSK</sequence>
<keyword evidence="2" id="KW-1185">Reference proteome</keyword>
<name>A0ABN7VGS4_GIGMA</name>
<dbReference type="EMBL" id="CAJVQB010014935">
    <property type="protein sequence ID" value="CAG8771543.1"/>
    <property type="molecule type" value="Genomic_DNA"/>
</dbReference>
<dbReference type="Proteomes" id="UP000789901">
    <property type="component" value="Unassembled WGS sequence"/>
</dbReference>
<organism evidence="1 2">
    <name type="scientific">Gigaspora margarita</name>
    <dbReference type="NCBI Taxonomy" id="4874"/>
    <lineage>
        <taxon>Eukaryota</taxon>
        <taxon>Fungi</taxon>
        <taxon>Fungi incertae sedis</taxon>
        <taxon>Mucoromycota</taxon>
        <taxon>Glomeromycotina</taxon>
        <taxon>Glomeromycetes</taxon>
        <taxon>Diversisporales</taxon>
        <taxon>Gigasporaceae</taxon>
        <taxon>Gigaspora</taxon>
    </lineage>
</organism>
<proteinExistence type="predicted"/>
<accession>A0ABN7VGS4</accession>
<protein>
    <submittedName>
        <fullName evidence="1">20487_t:CDS:1</fullName>
    </submittedName>
</protein>
<comment type="caution">
    <text evidence="1">The sequence shown here is derived from an EMBL/GenBank/DDBJ whole genome shotgun (WGS) entry which is preliminary data.</text>
</comment>
<evidence type="ECO:0000313" key="2">
    <source>
        <dbReference type="Proteomes" id="UP000789901"/>
    </source>
</evidence>
<feature type="non-terminal residue" evidence="1">
    <location>
        <position position="170"/>
    </location>
</feature>